<organism evidence="1 2">
    <name type="scientific">Leptomonas seymouri</name>
    <dbReference type="NCBI Taxonomy" id="5684"/>
    <lineage>
        <taxon>Eukaryota</taxon>
        <taxon>Discoba</taxon>
        <taxon>Euglenozoa</taxon>
        <taxon>Kinetoplastea</taxon>
        <taxon>Metakinetoplastina</taxon>
        <taxon>Trypanosomatida</taxon>
        <taxon>Trypanosomatidae</taxon>
        <taxon>Leishmaniinae</taxon>
        <taxon>Leptomonas</taxon>
    </lineage>
</organism>
<comment type="caution">
    <text evidence="1">The sequence shown here is derived from an EMBL/GenBank/DDBJ whole genome shotgun (WGS) entry which is preliminary data.</text>
</comment>
<keyword evidence="2" id="KW-1185">Reference proteome</keyword>
<evidence type="ECO:0000313" key="1">
    <source>
        <dbReference type="EMBL" id="KPI86877.1"/>
    </source>
</evidence>
<dbReference type="AlphaFoldDB" id="A0A0N0P687"/>
<accession>A0A0N0P687</accession>
<sequence>MKVVCRRYASVCPPHDGMLRRWRLQAETFRALHLRCTASGLEQKGRDVFECRQNWYQRQLQAQTLFPVDLIPLAQRLPLNRSSPPQGRRATRIESQMDNDTDAMTDAFISCCDSPLCDAKVLRSIFVQLSGEQQCSILSRCLSYESHGSLPLICQCTEEALSNPTFSPAHWIRVLSSANAGAPAHPIPVIAIFKNVFSCRTSAFASTDDARNFIATALSLMERQRVPFESIVDCLKACGLHYEACAYASPSSSFAPFPFPSSSSAGELDGWGYGPVLHSMWALPKPPLKWFSALRSKMPPALQRYSTLTLLHAALRKCGGVLCAEDDVWRHFTAELLSPLEAASALHFLLFQGNTFTSRLLLDHCHTALQVLTLMRYSQGAEHTLTFQALEKLLSMRTGERVIVHLGLESWKRHTQFELIFDAQGGSCEASTRQPELREGHEAGLLTQTLPLGPHDRNLLQQYLRLALPHSVLVRGERSLAQVLAAIPSSAVGHVANSLPTIHSDALSWWASLYLKGHNVDGALAVLAVIAARGCLPHMVVLVELLECTQGNTESFAHSVRMLERNFPDVSDTVLRAFVERTVTWTSMTRATQPSNATAQAVQTLKSFAIMSLPKLSAQHLKEIAAHDSPDAVHAVLALARRQCSSPGRTTKTIPLDVAAIRGIAAAGRLLKYRVRVSVVALAEGDMYVGWWSSASRPLQSLTRLAYSSQDLSLWPWVEREALTCSFQLSASELHRSVRVVALGSRDPMKAVAVWNAVKERIGHGNEGRKASRNVLRAMDNSEAYTLACVYAVCLAEGQMQLAPHLTHSRNSSSQIPPLLAALVALRTAPLRLETEARTGTMRSNKTDRRSVLGRSKGTLRWRRAQKRAVRKTKCSLLLRLPTSLQRLVHAAGPDIVDSFSIPEGYEACGRRQPPET</sequence>
<name>A0A0N0P687_LEPSE</name>
<dbReference type="EMBL" id="LJSK01000112">
    <property type="protein sequence ID" value="KPI86877.1"/>
    <property type="molecule type" value="Genomic_DNA"/>
</dbReference>
<gene>
    <name evidence="1" type="ORF">ABL78_4067</name>
</gene>
<reference evidence="1 2" key="1">
    <citation type="journal article" date="2015" name="PLoS Pathog.">
        <title>Leptomonas seymouri: Adaptations to the Dixenous Life Cycle Analyzed by Genome Sequencing, Transcriptome Profiling and Co-infection with Leishmania donovani.</title>
        <authorList>
            <person name="Kraeva N."/>
            <person name="Butenko A."/>
            <person name="Hlavacova J."/>
            <person name="Kostygov A."/>
            <person name="Myskova J."/>
            <person name="Grybchuk D."/>
            <person name="Lestinova T."/>
            <person name="Votypka J."/>
            <person name="Volf P."/>
            <person name="Opperdoes F."/>
            <person name="Flegontov P."/>
            <person name="Lukes J."/>
            <person name="Yurchenko V."/>
        </authorList>
    </citation>
    <scope>NUCLEOTIDE SEQUENCE [LARGE SCALE GENOMIC DNA]</scope>
    <source>
        <strain evidence="1 2">ATCC 30220</strain>
    </source>
</reference>
<dbReference type="OMA" id="DQQCDIL"/>
<proteinExistence type="predicted"/>
<dbReference type="OrthoDB" id="259771at2759"/>
<dbReference type="VEuPathDB" id="TriTrypDB:Lsey_0112_0210"/>
<dbReference type="Proteomes" id="UP000038009">
    <property type="component" value="Unassembled WGS sequence"/>
</dbReference>
<protein>
    <submittedName>
        <fullName evidence="1">Uncharacterized protein</fullName>
    </submittedName>
</protein>
<evidence type="ECO:0000313" key="2">
    <source>
        <dbReference type="Proteomes" id="UP000038009"/>
    </source>
</evidence>